<dbReference type="GO" id="GO:0051302">
    <property type="term" value="P:regulation of cell division"/>
    <property type="evidence" value="ECO:0007669"/>
    <property type="project" value="TreeGrafter"/>
</dbReference>
<evidence type="ECO:0000313" key="9">
    <source>
        <dbReference type="EMBL" id="OGG41153.1"/>
    </source>
</evidence>
<evidence type="ECO:0000259" key="8">
    <source>
        <dbReference type="PROSITE" id="PS51459"/>
    </source>
</evidence>
<reference evidence="9 10" key="1">
    <citation type="journal article" date="2016" name="Nat. Commun.">
        <title>Thousands of microbial genomes shed light on interconnected biogeochemical processes in an aquifer system.</title>
        <authorList>
            <person name="Anantharaman K."/>
            <person name="Brown C.T."/>
            <person name="Hug L.A."/>
            <person name="Sharon I."/>
            <person name="Castelle C.J."/>
            <person name="Probst A.J."/>
            <person name="Thomas B.C."/>
            <person name="Singh A."/>
            <person name="Wilkins M.J."/>
            <person name="Karaoz U."/>
            <person name="Brodie E.L."/>
            <person name="Williams K.H."/>
            <person name="Hubbard S.S."/>
            <person name="Banfield J.F."/>
        </authorList>
    </citation>
    <scope>NUCLEOTIDE SEQUENCE [LARGE SCALE GENOMIC DNA]</scope>
</reference>
<proteinExistence type="predicted"/>
<evidence type="ECO:0000256" key="7">
    <source>
        <dbReference type="ARBA" id="ARBA00048696"/>
    </source>
</evidence>
<evidence type="ECO:0000256" key="3">
    <source>
        <dbReference type="ARBA" id="ARBA00022741"/>
    </source>
</evidence>
<protein>
    <recommendedName>
        <fullName evidence="5">protein adenylyltransferase</fullName>
        <ecNumber evidence="5">2.7.7.108</ecNumber>
    </recommendedName>
</protein>
<name>A0A1F6BWF1_9BACT</name>
<dbReference type="STRING" id="1798474.A2118_03725"/>
<dbReference type="GO" id="GO:0070733">
    <property type="term" value="F:AMPylase activity"/>
    <property type="evidence" value="ECO:0007669"/>
    <property type="project" value="UniProtKB-EC"/>
</dbReference>
<keyword evidence="2" id="KW-0548">Nucleotidyltransferase</keyword>
<evidence type="ECO:0000256" key="1">
    <source>
        <dbReference type="ARBA" id="ARBA00022679"/>
    </source>
</evidence>
<organism evidence="9 10">
    <name type="scientific">Candidatus Kaiserbacteria bacterium GWA2_50_9</name>
    <dbReference type="NCBI Taxonomy" id="1798474"/>
    <lineage>
        <taxon>Bacteria</taxon>
        <taxon>Candidatus Kaiseribacteriota</taxon>
    </lineage>
</organism>
<evidence type="ECO:0000256" key="5">
    <source>
        <dbReference type="ARBA" id="ARBA00034531"/>
    </source>
</evidence>
<accession>A0A1F6BWF1</accession>
<gene>
    <name evidence="9" type="ORF">A2118_03725</name>
</gene>
<comment type="caution">
    <text evidence="9">The sequence shown here is derived from an EMBL/GenBank/DDBJ whole genome shotgun (WGS) entry which is preliminary data.</text>
</comment>
<dbReference type="Pfam" id="PF02661">
    <property type="entry name" value="Fic"/>
    <property type="match status" value="1"/>
</dbReference>
<dbReference type="InterPro" id="IPR036597">
    <property type="entry name" value="Fido-like_dom_sf"/>
</dbReference>
<feature type="domain" description="Fido" evidence="8">
    <location>
        <begin position="50"/>
        <end position="191"/>
    </location>
</feature>
<evidence type="ECO:0000256" key="2">
    <source>
        <dbReference type="ARBA" id="ARBA00022695"/>
    </source>
</evidence>
<dbReference type="EMBL" id="MFKN01000010">
    <property type="protein sequence ID" value="OGG41153.1"/>
    <property type="molecule type" value="Genomic_DNA"/>
</dbReference>
<dbReference type="PANTHER" id="PTHR39560">
    <property type="entry name" value="PROTEIN ADENYLYLTRANSFERASE FIC-RELATED"/>
    <property type="match status" value="1"/>
</dbReference>
<dbReference type="PROSITE" id="PS51459">
    <property type="entry name" value="FIDO"/>
    <property type="match status" value="1"/>
</dbReference>
<dbReference type="GO" id="GO:0005524">
    <property type="term" value="F:ATP binding"/>
    <property type="evidence" value="ECO:0007669"/>
    <property type="project" value="UniProtKB-KW"/>
</dbReference>
<evidence type="ECO:0000256" key="4">
    <source>
        <dbReference type="ARBA" id="ARBA00022840"/>
    </source>
</evidence>
<keyword evidence="3" id="KW-0547">Nucleotide-binding</keyword>
<evidence type="ECO:0000256" key="6">
    <source>
        <dbReference type="ARBA" id="ARBA00047939"/>
    </source>
</evidence>
<keyword evidence="4" id="KW-0067">ATP-binding</keyword>
<dbReference type="Gene3D" id="1.10.3290.10">
    <property type="entry name" value="Fido-like domain"/>
    <property type="match status" value="1"/>
</dbReference>
<evidence type="ECO:0000313" key="10">
    <source>
        <dbReference type="Proteomes" id="UP000179014"/>
    </source>
</evidence>
<keyword evidence="1 9" id="KW-0808">Transferase</keyword>
<dbReference type="AlphaFoldDB" id="A0A1F6BWF1"/>
<dbReference type="InterPro" id="IPR003812">
    <property type="entry name" value="Fido"/>
</dbReference>
<dbReference type="SUPFAM" id="SSF140931">
    <property type="entry name" value="Fic-like"/>
    <property type="match status" value="1"/>
</dbReference>
<sequence length="191" mass="22033">MYDAVQDLYCYEGITVLKNIPGIRDQDSLNEFEVAMTMQRSDEPLPPGSLDVAHYCTIHHHLFQDIYEWAGKFRTVRISKGGSAFCYPEYIEQGMQELFDDLKHQNYLCELLADEFATRAAHFLSTLNAIHPFREGNGRAQTSFLLLLADNADYSFNFDKLVPERFMEAMIASFEKDDQQLSAELKRLVSR</sequence>
<comment type="catalytic activity">
    <reaction evidence="7">
        <text>L-tyrosyl-[protein] + ATP = O-(5'-adenylyl)-L-tyrosyl-[protein] + diphosphate</text>
        <dbReference type="Rhea" id="RHEA:54288"/>
        <dbReference type="Rhea" id="RHEA-COMP:10136"/>
        <dbReference type="Rhea" id="RHEA-COMP:13846"/>
        <dbReference type="ChEBI" id="CHEBI:30616"/>
        <dbReference type="ChEBI" id="CHEBI:33019"/>
        <dbReference type="ChEBI" id="CHEBI:46858"/>
        <dbReference type="ChEBI" id="CHEBI:83624"/>
        <dbReference type="EC" id="2.7.7.108"/>
    </reaction>
</comment>
<comment type="catalytic activity">
    <reaction evidence="6">
        <text>L-threonyl-[protein] + ATP = 3-O-(5'-adenylyl)-L-threonyl-[protein] + diphosphate</text>
        <dbReference type="Rhea" id="RHEA:54292"/>
        <dbReference type="Rhea" id="RHEA-COMP:11060"/>
        <dbReference type="Rhea" id="RHEA-COMP:13847"/>
        <dbReference type="ChEBI" id="CHEBI:30013"/>
        <dbReference type="ChEBI" id="CHEBI:30616"/>
        <dbReference type="ChEBI" id="CHEBI:33019"/>
        <dbReference type="ChEBI" id="CHEBI:138113"/>
        <dbReference type="EC" id="2.7.7.108"/>
    </reaction>
</comment>
<dbReference type="Proteomes" id="UP000179014">
    <property type="component" value="Unassembled WGS sequence"/>
</dbReference>
<dbReference type="PANTHER" id="PTHR39560:SF1">
    <property type="entry name" value="PROTEIN ADENYLYLTRANSFERASE FIC-RELATED"/>
    <property type="match status" value="1"/>
</dbReference>
<dbReference type="EC" id="2.7.7.108" evidence="5"/>